<dbReference type="AlphaFoldDB" id="A0A2P2IUA6"/>
<protein>
    <submittedName>
        <fullName evidence="2">Uncharacterized protein</fullName>
    </submittedName>
</protein>
<feature type="region of interest" description="Disordered" evidence="1">
    <location>
        <begin position="1"/>
        <end position="29"/>
    </location>
</feature>
<name>A0A2P2IUA6_RHIMU</name>
<evidence type="ECO:0000256" key="1">
    <source>
        <dbReference type="SAM" id="MobiDB-lite"/>
    </source>
</evidence>
<accession>A0A2P2IUA6</accession>
<sequence>MQQTKPIEMRQTRRSWSILGAKRRTIRGG</sequence>
<dbReference type="EMBL" id="GGEC01004294">
    <property type="protein sequence ID" value="MBW84777.1"/>
    <property type="molecule type" value="Transcribed_RNA"/>
</dbReference>
<reference evidence="2" key="1">
    <citation type="submission" date="2018-02" db="EMBL/GenBank/DDBJ databases">
        <title>Rhizophora mucronata_Transcriptome.</title>
        <authorList>
            <person name="Meera S.P."/>
            <person name="Sreeshan A."/>
            <person name="Augustine A."/>
        </authorList>
    </citation>
    <scope>NUCLEOTIDE SEQUENCE</scope>
    <source>
        <tissue evidence="2">Leaf</tissue>
    </source>
</reference>
<organism evidence="2">
    <name type="scientific">Rhizophora mucronata</name>
    <name type="common">Asiatic mangrove</name>
    <dbReference type="NCBI Taxonomy" id="61149"/>
    <lineage>
        <taxon>Eukaryota</taxon>
        <taxon>Viridiplantae</taxon>
        <taxon>Streptophyta</taxon>
        <taxon>Embryophyta</taxon>
        <taxon>Tracheophyta</taxon>
        <taxon>Spermatophyta</taxon>
        <taxon>Magnoliopsida</taxon>
        <taxon>eudicotyledons</taxon>
        <taxon>Gunneridae</taxon>
        <taxon>Pentapetalae</taxon>
        <taxon>rosids</taxon>
        <taxon>fabids</taxon>
        <taxon>Malpighiales</taxon>
        <taxon>Rhizophoraceae</taxon>
        <taxon>Rhizophora</taxon>
    </lineage>
</organism>
<proteinExistence type="predicted"/>
<evidence type="ECO:0000313" key="2">
    <source>
        <dbReference type="EMBL" id="MBW84777.1"/>
    </source>
</evidence>